<proteinExistence type="predicted"/>
<dbReference type="InterPro" id="IPR031564">
    <property type="entry name" value="Flp1-like"/>
</dbReference>
<dbReference type="Pfam" id="PF16982">
    <property type="entry name" value="Flp1_like"/>
    <property type="match status" value="1"/>
</dbReference>
<sequence>MKRGFKTFLKEEDGMGVVEIILIIVVLVSLVAIFKKEITSVVNTILKKISSQAKVI</sequence>
<gene>
    <name evidence="3" type="ORF">WMO37_11060</name>
</gene>
<dbReference type="Proteomes" id="UP001546774">
    <property type="component" value="Unassembled WGS sequence"/>
</dbReference>
<reference evidence="3" key="1">
    <citation type="submission" date="2024-03" db="EMBL/GenBank/DDBJ databases">
        <title>Human intestinal bacterial collection.</title>
        <authorList>
            <person name="Pauvert C."/>
            <person name="Hitch T.C.A."/>
            <person name="Clavel T."/>
        </authorList>
    </citation>
    <scope>NUCLEOTIDE SEQUENCE [LARGE SCALE GENOMIC DNA]</scope>
    <source>
        <strain evidence="3">CLA-AA-H89B</strain>
    </source>
</reference>
<name>A0ABV1H770_9FIRM</name>
<protein>
    <submittedName>
        <fullName evidence="3">Flp1 family type IVb pilin</fullName>
    </submittedName>
</protein>
<feature type="domain" description="Putative Flagellin Flp1-like" evidence="2">
    <location>
        <begin position="8"/>
        <end position="54"/>
    </location>
</feature>
<evidence type="ECO:0000313" key="3">
    <source>
        <dbReference type="EMBL" id="MEQ2555537.1"/>
    </source>
</evidence>
<accession>A0ABV1H770</accession>
<feature type="transmembrane region" description="Helical" evidence="1">
    <location>
        <begin position="15"/>
        <end position="34"/>
    </location>
</feature>
<organism evidence="3 4">
    <name type="scientific">Lachnospira intestinalis</name>
    <dbReference type="NCBI Taxonomy" id="3133158"/>
    <lineage>
        <taxon>Bacteria</taxon>
        <taxon>Bacillati</taxon>
        <taxon>Bacillota</taxon>
        <taxon>Clostridia</taxon>
        <taxon>Lachnospirales</taxon>
        <taxon>Lachnospiraceae</taxon>
        <taxon>Lachnospira</taxon>
    </lineage>
</organism>
<comment type="caution">
    <text evidence="3">The sequence shown here is derived from an EMBL/GenBank/DDBJ whole genome shotgun (WGS) entry which is preliminary data.</text>
</comment>
<keyword evidence="1" id="KW-0812">Transmembrane</keyword>
<keyword evidence="4" id="KW-1185">Reference proteome</keyword>
<evidence type="ECO:0000259" key="2">
    <source>
        <dbReference type="Pfam" id="PF16982"/>
    </source>
</evidence>
<evidence type="ECO:0000256" key="1">
    <source>
        <dbReference type="SAM" id="Phobius"/>
    </source>
</evidence>
<keyword evidence="1" id="KW-1133">Transmembrane helix</keyword>
<keyword evidence="1" id="KW-0472">Membrane</keyword>
<evidence type="ECO:0000313" key="4">
    <source>
        <dbReference type="Proteomes" id="UP001546774"/>
    </source>
</evidence>
<dbReference type="EMBL" id="JBBMFS010000009">
    <property type="protein sequence ID" value="MEQ2555537.1"/>
    <property type="molecule type" value="Genomic_DNA"/>
</dbReference>